<gene>
    <name evidence="2" type="ORF">PINE0816_LOCUS19468</name>
</gene>
<feature type="chain" id="PRO_5031035689" description="Mitochondrial import inner membrane translocase subunit TIM22" evidence="1">
    <location>
        <begin position="20"/>
        <end position="123"/>
    </location>
</feature>
<accession>A0A7S0CH24</accession>
<sequence length="123" mass="13862">MKLFRNQFIILILFHFSHAKEKTATGTNKPFNSGLEETAESNQNTQNELAIVKVKENVAVVISNFQDLGNNAMNRMKTMNPQEAKFIFGAIFGCWGAAWGLEFAIKTGRIPDAEAETKPPWWN</sequence>
<proteinExistence type="predicted"/>
<evidence type="ECO:0000256" key="1">
    <source>
        <dbReference type="SAM" id="SignalP"/>
    </source>
</evidence>
<reference evidence="2" key="1">
    <citation type="submission" date="2021-01" db="EMBL/GenBank/DDBJ databases">
        <authorList>
            <person name="Corre E."/>
            <person name="Pelletier E."/>
            <person name="Niang G."/>
            <person name="Scheremetjew M."/>
            <person name="Finn R."/>
            <person name="Kale V."/>
            <person name="Holt S."/>
            <person name="Cochrane G."/>
            <person name="Meng A."/>
            <person name="Brown T."/>
            <person name="Cohen L."/>
        </authorList>
    </citation>
    <scope>NUCLEOTIDE SEQUENCE</scope>
    <source>
        <strain evidence="2">CCAP1064/1</strain>
    </source>
</reference>
<dbReference type="AlphaFoldDB" id="A0A7S0CH24"/>
<dbReference type="EMBL" id="HBEL01041761">
    <property type="protein sequence ID" value="CAD8423310.1"/>
    <property type="molecule type" value="Transcribed_RNA"/>
</dbReference>
<protein>
    <recommendedName>
        <fullName evidence="3">Mitochondrial import inner membrane translocase subunit TIM22</fullName>
    </recommendedName>
</protein>
<organism evidence="2">
    <name type="scientific">Proboscia inermis</name>
    <dbReference type="NCBI Taxonomy" id="420281"/>
    <lineage>
        <taxon>Eukaryota</taxon>
        <taxon>Sar</taxon>
        <taxon>Stramenopiles</taxon>
        <taxon>Ochrophyta</taxon>
        <taxon>Bacillariophyta</taxon>
        <taxon>Coscinodiscophyceae</taxon>
        <taxon>Rhizosoleniophycidae</taxon>
        <taxon>Rhizosoleniales</taxon>
        <taxon>Rhizosoleniaceae</taxon>
        <taxon>Proboscia</taxon>
    </lineage>
</organism>
<evidence type="ECO:0000313" key="2">
    <source>
        <dbReference type="EMBL" id="CAD8423310.1"/>
    </source>
</evidence>
<feature type="signal peptide" evidence="1">
    <location>
        <begin position="1"/>
        <end position="19"/>
    </location>
</feature>
<evidence type="ECO:0008006" key="3">
    <source>
        <dbReference type="Google" id="ProtNLM"/>
    </source>
</evidence>
<keyword evidence="1" id="KW-0732">Signal</keyword>
<name>A0A7S0CH24_9STRA</name>